<dbReference type="Pfam" id="PF17886">
    <property type="entry name" value="ArsA_HSP20"/>
    <property type="match status" value="1"/>
</dbReference>
<evidence type="ECO:0000313" key="4">
    <source>
        <dbReference type="Proteomes" id="UP000011586"/>
    </source>
</evidence>
<dbReference type="Gene3D" id="2.60.40.790">
    <property type="match status" value="1"/>
</dbReference>
<feature type="domain" description="SHSP" evidence="2">
    <location>
        <begin position="79"/>
        <end position="171"/>
    </location>
</feature>
<dbReference type="InterPro" id="IPR008978">
    <property type="entry name" value="HSP20-like_chaperone"/>
</dbReference>
<dbReference type="EMBL" id="AOJK01000019">
    <property type="protein sequence ID" value="ELZ46695.1"/>
    <property type="molecule type" value="Genomic_DNA"/>
</dbReference>
<evidence type="ECO:0000259" key="2">
    <source>
        <dbReference type="PROSITE" id="PS01031"/>
    </source>
</evidence>
<evidence type="ECO:0000256" key="1">
    <source>
        <dbReference type="PROSITE-ProRule" id="PRU00285"/>
    </source>
</evidence>
<accession>M0EG09</accession>
<dbReference type="CDD" id="cd06464">
    <property type="entry name" value="ACD_sHsps-like"/>
    <property type="match status" value="1"/>
</dbReference>
<dbReference type="InterPro" id="IPR040612">
    <property type="entry name" value="ArsA_HSP20-like"/>
</dbReference>
<dbReference type="PATRIC" id="fig|1227465.4.peg.723"/>
<dbReference type="AlphaFoldDB" id="M0EG09"/>
<keyword evidence="4" id="KW-1185">Reference proteome</keyword>
<protein>
    <submittedName>
        <fullName evidence="3">HSP20 type chaperone</fullName>
    </submittedName>
</protein>
<name>M0EG09_9EURY</name>
<dbReference type="STRING" id="1227465.C463_03669"/>
<gene>
    <name evidence="3" type="ORF">C463_03669</name>
</gene>
<reference evidence="3 4" key="1">
    <citation type="journal article" date="2014" name="PLoS Genet.">
        <title>Phylogenetically driven sequencing of extremely halophilic archaea reveals strategies for static and dynamic osmo-response.</title>
        <authorList>
            <person name="Becker E.A."/>
            <person name="Seitzer P.M."/>
            <person name="Tritt A."/>
            <person name="Larsen D."/>
            <person name="Krusor M."/>
            <person name="Yao A.I."/>
            <person name="Wu D."/>
            <person name="Madern D."/>
            <person name="Eisen J.A."/>
            <person name="Darling A.E."/>
            <person name="Facciotti M.T."/>
        </authorList>
    </citation>
    <scope>NUCLEOTIDE SEQUENCE [LARGE SCALE GENOMIC DNA]</scope>
    <source>
        <strain evidence="3 4">DSM 19288</strain>
    </source>
</reference>
<evidence type="ECO:0000313" key="3">
    <source>
        <dbReference type="EMBL" id="ELZ46695.1"/>
    </source>
</evidence>
<dbReference type="Proteomes" id="UP000011586">
    <property type="component" value="Unassembled WGS sequence"/>
</dbReference>
<comment type="similarity">
    <text evidence="1">Belongs to the small heat shock protein (HSP20) family.</text>
</comment>
<proteinExistence type="inferred from homology"/>
<dbReference type="PROSITE" id="PS01031">
    <property type="entry name" value="SHSP"/>
    <property type="match status" value="1"/>
</dbReference>
<sequence>MSTVAVGLDRSASLDPARRPLGAGRIAAETATDRRLIGVSDFTGDMDRDDRDDPFGDFFEEIERMMNEMASGDAPSADDAGFGADTHVDAYTTEESVRLVADLPAVSKDDLSLRCDGDALTISAVSDRREYDETVELPAPVDEHSADATFNNGVLEVSFDRDDDSASIDLV</sequence>
<dbReference type="SUPFAM" id="SSF49764">
    <property type="entry name" value="HSP20-like chaperones"/>
    <property type="match status" value="1"/>
</dbReference>
<dbReference type="InterPro" id="IPR002068">
    <property type="entry name" value="A-crystallin/Hsp20_dom"/>
</dbReference>
<comment type="caution">
    <text evidence="3">The sequence shown here is derived from an EMBL/GenBank/DDBJ whole genome shotgun (WGS) entry which is preliminary data.</text>
</comment>
<organism evidence="3 4">
    <name type="scientific">Halorubrum californiense DSM 19288</name>
    <dbReference type="NCBI Taxonomy" id="1227465"/>
    <lineage>
        <taxon>Archaea</taxon>
        <taxon>Methanobacteriati</taxon>
        <taxon>Methanobacteriota</taxon>
        <taxon>Stenosarchaea group</taxon>
        <taxon>Halobacteria</taxon>
        <taxon>Halobacteriales</taxon>
        <taxon>Haloferacaceae</taxon>
        <taxon>Halorubrum</taxon>
    </lineage>
</organism>